<name>A0A9Q0JE30_9ROSI</name>
<evidence type="ECO:0000256" key="1">
    <source>
        <dbReference type="SAM" id="MobiDB-lite"/>
    </source>
</evidence>
<feature type="region of interest" description="Disordered" evidence="1">
    <location>
        <begin position="411"/>
        <end position="448"/>
    </location>
</feature>
<evidence type="ECO:0000259" key="2">
    <source>
        <dbReference type="Pfam" id="PF14111"/>
    </source>
</evidence>
<dbReference type="PANTHER" id="PTHR31286">
    <property type="entry name" value="GLYCINE-RICH CELL WALL STRUCTURAL PROTEIN 1.8-LIKE"/>
    <property type="match status" value="1"/>
</dbReference>
<organism evidence="3 4">
    <name type="scientific">Turnera subulata</name>
    <dbReference type="NCBI Taxonomy" id="218843"/>
    <lineage>
        <taxon>Eukaryota</taxon>
        <taxon>Viridiplantae</taxon>
        <taxon>Streptophyta</taxon>
        <taxon>Embryophyta</taxon>
        <taxon>Tracheophyta</taxon>
        <taxon>Spermatophyta</taxon>
        <taxon>Magnoliopsida</taxon>
        <taxon>eudicotyledons</taxon>
        <taxon>Gunneridae</taxon>
        <taxon>Pentapetalae</taxon>
        <taxon>rosids</taxon>
        <taxon>fabids</taxon>
        <taxon>Malpighiales</taxon>
        <taxon>Passifloraceae</taxon>
        <taxon>Turnera</taxon>
    </lineage>
</organism>
<comment type="caution">
    <text evidence="3">The sequence shown here is derived from an EMBL/GenBank/DDBJ whole genome shotgun (WGS) entry which is preliminary data.</text>
</comment>
<evidence type="ECO:0000313" key="4">
    <source>
        <dbReference type="Proteomes" id="UP001141552"/>
    </source>
</evidence>
<accession>A0A9Q0JE30</accession>
<dbReference type="InterPro" id="IPR025558">
    <property type="entry name" value="DUF4283"/>
</dbReference>
<dbReference type="OrthoDB" id="1096772at2759"/>
<dbReference type="Pfam" id="PF14111">
    <property type="entry name" value="DUF4283"/>
    <property type="match status" value="1"/>
</dbReference>
<evidence type="ECO:0000313" key="3">
    <source>
        <dbReference type="EMBL" id="KAJ4837240.1"/>
    </source>
</evidence>
<dbReference type="InterPro" id="IPR040256">
    <property type="entry name" value="At4g02000-like"/>
</dbReference>
<protein>
    <recommendedName>
        <fullName evidence="2">DUF4283 domain-containing protein</fullName>
    </recommendedName>
</protein>
<proteinExistence type="predicted"/>
<feature type="compositionally biased region" description="Pro residues" evidence="1">
    <location>
        <begin position="13"/>
        <end position="22"/>
    </location>
</feature>
<reference evidence="3" key="2">
    <citation type="journal article" date="2023" name="Plants (Basel)">
        <title>Annotation of the Turnera subulata (Passifloraceae) Draft Genome Reveals the S-Locus Evolved after the Divergence of Turneroideae from Passifloroideae in a Stepwise Manner.</title>
        <authorList>
            <person name="Henning P.M."/>
            <person name="Roalson E.H."/>
            <person name="Mir W."/>
            <person name="McCubbin A.G."/>
            <person name="Shore J.S."/>
        </authorList>
    </citation>
    <scope>NUCLEOTIDE SEQUENCE</scope>
    <source>
        <strain evidence="3">F60SS</strain>
    </source>
</reference>
<sequence length="448" mass="48421">MSVVTTVGGGPGQSPPAPPHPAPDTEMSVVSQLEPSDAPSKSFKDVVSIGPSSSFADIDTEIVAQEGDISSYMDERGPVIQLSDRFRAKVYEQWKNTVIVKLWGRPIGYRMLCSRLPRLWSLRGSFKVIDLDHNYFLVKLTDSYDCIRALADGPWVIMDHYLTVEPWQPNFDPVTHKNTTVVAWIQIPGFSCELYQTEILREVCNRIGKFIRIDYSTQRAERGRFAKAAVELDLSMPLQTEACVEGRWYPIWYESLPLVCFHYGKAGQNLSTCSTRVFVPSGVPVAGVAAASVTTPTAVPTVPSALSSSLGYKAPHSTMATQVNASSGKYGEWMLVPPKKRTGKKVGLNNGGELKDGLRVASNGSRFDVLATSSSDVQAPAEPSLSGGKYVTGMASSSSETIVSVGAATGAPKRTSLGHNAPRRGVFLNSEVGMGADRDGPVKRSQGN</sequence>
<gene>
    <name evidence="3" type="ORF">Tsubulata_027969</name>
</gene>
<dbReference type="Proteomes" id="UP001141552">
    <property type="component" value="Unassembled WGS sequence"/>
</dbReference>
<feature type="region of interest" description="Disordered" evidence="1">
    <location>
        <begin position="1"/>
        <end position="43"/>
    </location>
</feature>
<reference evidence="3" key="1">
    <citation type="submission" date="2022-02" db="EMBL/GenBank/DDBJ databases">
        <authorList>
            <person name="Henning P.M."/>
            <person name="McCubbin A.G."/>
            <person name="Shore J.S."/>
        </authorList>
    </citation>
    <scope>NUCLEOTIDE SEQUENCE</scope>
    <source>
        <strain evidence="3">F60SS</strain>
        <tissue evidence="3">Leaves</tissue>
    </source>
</reference>
<dbReference type="AlphaFoldDB" id="A0A9Q0JE30"/>
<dbReference type="EMBL" id="JAKUCV010003894">
    <property type="protein sequence ID" value="KAJ4837240.1"/>
    <property type="molecule type" value="Genomic_DNA"/>
</dbReference>
<keyword evidence="4" id="KW-1185">Reference proteome</keyword>
<dbReference type="PANTHER" id="PTHR31286:SF99">
    <property type="entry name" value="DUF4283 DOMAIN-CONTAINING PROTEIN"/>
    <property type="match status" value="1"/>
</dbReference>
<feature type="domain" description="DUF4283" evidence="2">
    <location>
        <begin position="91"/>
        <end position="173"/>
    </location>
</feature>